<feature type="domain" description="Disease resistance protein At4g27190-like leucine-rich repeats" evidence="2">
    <location>
        <begin position="761"/>
        <end position="872"/>
    </location>
</feature>
<dbReference type="SUPFAM" id="SSF52058">
    <property type="entry name" value="L domain-like"/>
    <property type="match status" value="1"/>
</dbReference>
<dbReference type="PANTHER" id="PTHR33463">
    <property type="entry name" value="NB-ARC DOMAIN-CONTAINING PROTEIN-RELATED"/>
    <property type="match status" value="1"/>
</dbReference>
<proteinExistence type="predicted"/>
<feature type="domain" description="Disease resistance protein At4g27190-like leucine-rich repeats" evidence="2">
    <location>
        <begin position="46"/>
        <end position="196"/>
    </location>
</feature>
<keyword evidence="1" id="KW-0611">Plant defense</keyword>
<accession>A0ABM3HJA1</accession>
<dbReference type="PANTHER" id="PTHR33463:SF145">
    <property type="entry name" value="NB-ARC DOMAIN-CONTAINING PROTEIN"/>
    <property type="match status" value="1"/>
</dbReference>
<evidence type="ECO:0000313" key="4">
    <source>
        <dbReference type="RefSeq" id="XP_048136676.1"/>
    </source>
</evidence>
<dbReference type="RefSeq" id="XP_048136676.1">
    <property type="nucleotide sequence ID" value="XM_048280719.1"/>
</dbReference>
<sequence length="943" mass="106567">MMTFSSYEGKQQLTTADTGLPQVFCSINSDKPLPIFFNEKVLFPSLEELKLSSICKLKRIWHNQLHGQSFGKLASLTIELCENLSHVFPSNSTDWLCSLNKLKVVECPSLEELFEPVSLNAEKRQKPLVLSALEKVKLLNLPKLRDIVKSNCKITLAFPSLIKVKVRRCHSLPYLFSTATAKTLDELEVLDVSCCDNLRSIIVMEEGKEKIIETLKFRHLSTLKLGDLKNLISFSSVSCASEGLHPLFDEKLAFPKLEELQIKGIQLKELWHNKILAGSFCRLKVLEVKQCHNLLNVVPSFMWGRLLHCVESLTVESCNLIEGIHTLEGLGFMEREAARNSPLRKLSLCDLPNLTRIWKNGDLLNLCFHNLTSIRVEGCPHLRNIFTMCMATSLGQLQHLVLGGCEEMEYVVSGEEEKPKEVAHKILIPQLVTMYLHNMPKLISFCQGKHISEWPSLKEFTVEDCQAVEVIIGDASCKKPEGNVAAQQPLLLVEEVEFPEMESMKISHMDNMEKIWSDELASNAFSKLKTLIVEYCPRLSSIFSPSATLVRFQNLEKLTVTNCDALEVLFHMQELNMSGAHFTSNFQLNELFLAWLPKLKHIWSGLPQGDVTFGRLRCMRAESCESLQSLFPSPVAKTMTQLEELVVCDCGVEKIITEEDEGGGTSAGDLFFPRLTKLQLLELPKLGSFCSNSHTSTWPFLKELQVRHCGKMRSISFKGEIQSCQGSTTSEKQHALFYMEKVIPQLEKLRLAREDVVMMPQQYVFGNLRELLLGCYHDENVVFPSNFLLHGFPNLEELSLDCSSFEVIFPEDAFGHGGVSLKALGNLKRLRLTKLRNLRRVRKDGFLMAEILKQIEYLYISECPRLSIVFPTPTSFHSLTELELEDCDGLVHVGTCSAMTSPVHLTRLILRNCAKMEVVVTYDGNGAEEISFSNLEVLILDLP</sequence>
<keyword evidence="3" id="KW-1185">Reference proteome</keyword>
<feature type="domain" description="Disease resistance protein At4g27190-like leucine-rich repeats" evidence="2">
    <location>
        <begin position="502"/>
        <end position="651"/>
    </location>
</feature>
<evidence type="ECO:0000256" key="1">
    <source>
        <dbReference type="ARBA" id="ARBA00022821"/>
    </source>
</evidence>
<evidence type="ECO:0000259" key="2">
    <source>
        <dbReference type="Pfam" id="PF23247"/>
    </source>
</evidence>
<dbReference type="SUPFAM" id="SSF52047">
    <property type="entry name" value="RNI-like"/>
    <property type="match status" value="2"/>
</dbReference>
<dbReference type="GeneID" id="115734375"/>
<reference evidence="4" key="1">
    <citation type="submission" date="2025-08" db="UniProtKB">
        <authorList>
            <consortium name="RefSeq"/>
        </authorList>
    </citation>
    <scope>IDENTIFICATION</scope>
    <source>
        <tissue evidence="4">Leaf</tissue>
    </source>
</reference>
<name>A0ABM3HJA1_9MYRT</name>
<dbReference type="Gene3D" id="3.80.10.10">
    <property type="entry name" value="Ribonuclease Inhibitor"/>
    <property type="match status" value="5"/>
</dbReference>
<evidence type="ECO:0000313" key="3">
    <source>
        <dbReference type="Proteomes" id="UP000827889"/>
    </source>
</evidence>
<organism evidence="3 4">
    <name type="scientific">Rhodamnia argentea</name>
    <dbReference type="NCBI Taxonomy" id="178133"/>
    <lineage>
        <taxon>Eukaryota</taxon>
        <taxon>Viridiplantae</taxon>
        <taxon>Streptophyta</taxon>
        <taxon>Embryophyta</taxon>
        <taxon>Tracheophyta</taxon>
        <taxon>Spermatophyta</taxon>
        <taxon>Magnoliopsida</taxon>
        <taxon>eudicotyledons</taxon>
        <taxon>Gunneridae</taxon>
        <taxon>Pentapetalae</taxon>
        <taxon>rosids</taxon>
        <taxon>malvids</taxon>
        <taxon>Myrtales</taxon>
        <taxon>Myrtaceae</taxon>
        <taxon>Myrtoideae</taxon>
        <taxon>Myrteae</taxon>
        <taxon>Australasian group</taxon>
        <taxon>Rhodamnia</taxon>
    </lineage>
</organism>
<dbReference type="InterPro" id="IPR050905">
    <property type="entry name" value="Plant_NBS-LRR"/>
</dbReference>
<feature type="domain" description="Disease resistance protein At4g27190-like leucine-rich repeats" evidence="2">
    <location>
        <begin position="257"/>
        <end position="406"/>
    </location>
</feature>
<gene>
    <name evidence="4" type="primary">LOC115734375</name>
</gene>
<dbReference type="Pfam" id="PF23247">
    <property type="entry name" value="LRR_RPS2"/>
    <property type="match status" value="4"/>
</dbReference>
<dbReference type="InterPro" id="IPR032675">
    <property type="entry name" value="LRR_dom_sf"/>
</dbReference>
<dbReference type="InterPro" id="IPR057135">
    <property type="entry name" value="At4g27190-like_LRR"/>
</dbReference>
<dbReference type="Proteomes" id="UP000827889">
    <property type="component" value="Chromosome 6"/>
</dbReference>
<protein>
    <submittedName>
        <fullName evidence="4">Uncharacterized protein LOC115734375</fullName>
    </submittedName>
</protein>